<dbReference type="NCBIfam" id="TIGR01571">
    <property type="entry name" value="A_thal_Cys_rich"/>
    <property type="match status" value="1"/>
</dbReference>
<gene>
    <name evidence="3" type="ORF">BOX15_Mlig013282g1</name>
</gene>
<proteinExistence type="inferred from homology"/>
<evidence type="ECO:0000313" key="4">
    <source>
        <dbReference type="Proteomes" id="UP000215902"/>
    </source>
</evidence>
<evidence type="ECO:0008006" key="5">
    <source>
        <dbReference type="Google" id="ProtNLM"/>
    </source>
</evidence>
<dbReference type="EMBL" id="NIVC01002567">
    <property type="protein sequence ID" value="PAA56839.1"/>
    <property type="molecule type" value="Genomic_DNA"/>
</dbReference>
<dbReference type="OrthoDB" id="1045822at2759"/>
<dbReference type="Proteomes" id="UP000215902">
    <property type="component" value="Unassembled WGS sequence"/>
</dbReference>
<comment type="similarity">
    <text evidence="1">Belongs to the cornifelin family.</text>
</comment>
<dbReference type="Pfam" id="PF04749">
    <property type="entry name" value="PLAC8"/>
    <property type="match status" value="1"/>
</dbReference>
<accession>A0A267E7Q7</accession>
<dbReference type="InterPro" id="IPR006461">
    <property type="entry name" value="PLAC_motif_containing"/>
</dbReference>
<sequence>MARYEPTAPPPKYDQDEDQQQQQQHWVTQQQPTASGMDPYRVGYNQPSVNMDRSGGSGGGTHVMVNLGNVVTNQPRQLRTWSTSLCGCCEDMSSCCLVTWCTPCFLCCSLSPRMGESCCAPFCLSLCGHSAPLVYRTKLRAAHGISGGAIDDCCVTSSCSLPCALCQMKRELDYIERSTGQLAFQRV</sequence>
<organism evidence="3 4">
    <name type="scientific">Macrostomum lignano</name>
    <dbReference type="NCBI Taxonomy" id="282301"/>
    <lineage>
        <taxon>Eukaryota</taxon>
        <taxon>Metazoa</taxon>
        <taxon>Spiralia</taxon>
        <taxon>Lophotrochozoa</taxon>
        <taxon>Platyhelminthes</taxon>
        <taxon>Rhabditophora</taxon>
        <taxon>Macrostomorpha</taxon>
        <taxon>Macrostomida</taxon>
        <taxon>Macrostomidae</taxon>
        <taxon>Macrostomum</taxon>
    </lineage>
</organism>
<feature type="compositionally biased region" description="Low complexity" evidence="2">
    <location>
        <begin position="20"/>
        <end position="31"/>
    </location>
</feature>
<evidence type="ECO:0000256" key="2">
    <source>
        <dbReference type="SAM" id="MobiDB-lite"/>
    </source>
</evidence>
<keyword evidence="4" id="KW-1185">Reference proteome</keyword>
<name>A0A267E7Q7_9PLAT</name>
<dbReference type="STRING" id="282301.A0A267E7Q7"/>
<reference evidence="3 4" key="1">
    <citation type="submission" date="2017-06" db="EMBL/GenBank/DDBJ databases">
        <title>A platform for efficient transgenesis in Macrostomum lignano, a flatworm model organism for stem cell research.</title>
        <authorList>
            <person name="Berezikov E."/>
        </authorList>
    </citation>
    <scope>NUCLEOTIDE SEQUENCE [LARGE SCALE GENOMIC DNA]</scope>
    <source>
        <strain evidence="3">DV1</strain>
        <tissue evidence="3">Whole organism</tissue>
    </source>
</reference>
<dbReference type="AlphaFoldDB" id="A0A267E7Q7"/>
<dbReference type="PANTHER" id="PTHR15907">
    <property type="entry name" value="DUF614 FAMILY PROTEIN-RELATED"/>
    <property type="match status" value="1"/>
</dbReference>
<protein>
    <recommendedName>
        <fullName evidence="5">Placenta-specific gene 8 protein</fullName>
    </recommendedName>
</protein>
<evidence type="ECO:0000256" key="1">
    <source>
        <dbReference type="ARBA" id="ARBA00009024"/>
    </source>
</evidence>
<comment type="caution">
    <text evidence="3">The sequence shown here is derived from an EMBL/GenBank/DDBJ whole genome shotgun (WGS) entry which is preliminary data.</text>
</comment>
<feature type="region of interest" description="Disordered" evidence="2">
    <location>
        <begin position="1"/>
        <end position="58"/>
    </location>
</feature>
<evidence type="ECO:0000313" key="3">
    <source>
        <dbReference type="EMBL" id="PAA56839.1"/>
    </source>
</evidence>